<keyword evidence="1" id="KW-0678">Repressor</keyword>
<sequence length="90" mass="9838">MSTTAKDERLALRLTRSQRKALEAAATATGSTLTEFSVAAILARAEDVLGSRAVFEVDEQVWSEFVDALDQPVTSDRFAALIARPPVWDE</sequence>
<dbReference type="GO" id="GO:0003677">
    <property type="term" value="F:DNA binding"/>
    <property type="evidence" value="ECO:0007669"/>
    <property type="project" value="UniProtKB-KW"/>
</dbReference>
<dbReference type="Proteomes" id="UP000718281">
    <property type="component" value="Unassembled WGS sequence"/>
</dbReference>
<comment type="similarity">
    <text evidence="6">Belongs to the TacA antitoxin family.</text>
</comment>
<evidence type="ECO:0000256" key="4">
    <source>
        <dbReference type="ARBA" id="ARBA00023125"/>
    </source>
</evidence>
<dbReference type="EMBL" id="JADIXZ010000001">
    <property type="protein sequence ID" value="MBK6299907.1"/>
    <property type="molecule type" value="Genomic_DNA"/>
</dbReference>
<dbReference type="SUPFAM" id="SSF47598">
    <property type="entry name" value="Ribbon-helix-helix"/>
    <property type="match status" value="1"/>
</dbReference>
<proteinExistence type="inferred from homology"/>
<keyword evidence="3" id="KW-0805">Transcription regulation</keyword>
<dbReference type="PANTHER" id="PTHR35401">
    <property type="entry name" value="COPG FAMILY HELIX-TURN-HELIX PROTEIN-RELATED-RELATED"/>
    <property type="match status" value="1"/>
</dbReference>
<keyword evidence="4" id="KW-0238">DNA-binding</keyword>
<evidence type="ECO:0000313" key="8">
    <source>
        <dbReference type="Proteomes" id="UP000718281"/>
    </source>
</evidence>
<dbReference type="Pfam" id="PF08681">
    <property type="entry name" value="TacA1"/>
    <property type="match status" value="1"/>
</dbReference>
<dbReference type="Gene3D" id="1.20.5.780">
    <property type="entry name" value="Single helix bin"/>
    <property type="match status" value="1"/>
</dbReference>
<evidence type="ECO:0000256" key="2">
    <source>
        <dbReference type="ARBA" id="ARBA00022649"/>
    </source>
</evidence>
<comment type="caution">
    <text evidence="7">The sequence shown here is derived from an EMBL/GenBank/DDBJ whole genome shotgun (WGS) entry which is preliminary data.</text>
</comment>
<reference evidence="7 8" key="1">
    <citation type="submission" date="2020-10" db="EMBL/GenBank/DDBJ databases">
        <title>Connecting structure to function with the recovery of over 1000 high-quality activated sludge metagenome-assembled genomes encoding full-length rRNA genes using long-read sequencing.</title>
        <authorList>
            <person name="Singleton C.M."/>
            <person name="Petriglieri F."/>
            <person name="Kristensen J.M."/>
            <person name="Kirkegaard R.H."/>
            <person name="Michaelsen T.Y."/>
            <person name="Andersen M.H."/>
            <person name="Karst S.M."/>
            <person name="Dueholm M.S."/>
            <person name="Nielsen P.H."/>
            <person name="Albertsen M."/>
        </authorList>
    </citation>
    <scope>NUCLEOTIDE SEQUENCE [LARGE SCALE GENOMIC DNA]</scope>
    <source>
        <strain evidence="7">AalE_18-Q3-R2-46_BAT3C.188</strain>
    </source>
</reference>
<gene>
    <name evidence="7" type="ORF">IPF40_02240</name>
</gene>
<name>A0A934X380_9MICO</name>
<dbReference type="AlphaFoldDB" id="A0A934X380"/>
<protein>
    <submittedName>
        <fullName evidence="7">DUF1778 domain-containing protein</fullName>
    </submittedName>
</protein>
<evidence type="ECO:0000256" key="5">
    <source>
        <dbReference type="ARBA" id="ARBA00023163"/>
    </source>
</evidence>
<evidence type="ECO:0000256" key="6">
    <source>
        <dbReference type="ARBA" id="ARBA00049988"/>
    </source>
</evidence>
<dbReference type="InterPro" id="IPR014795">
    <property type="entry name" value="TacA_1-like"/>
</dbReference>
<dbReference type="PANTHER" id="PTHR35401:SF1">
    <property type="entry name" value="CYTOPLASMIC PROTEIN"/>
    <property type="match status" value="1"/>
</dbReference>
<evidence type="ECO:0000256" key="1">
    <source>
        <dbReference type="ARBA" id="ARBA00022491"/>
    </source>
</evidence>
<keyword evidence="5" id="KW-0804">Transcription</keyword>
<organism evidence="7 8">
    <name type="scientific">Candidatus Phosphoribacter hodrii</name>
    <dbReference type="NCBI Taxonomy" id="2953743"/>
    <lineage>
        <taxon>Bacteria</taxon>
        <taxon>Bacillati</taxon>
        <taxon>Actinomycetota</taxon>
        <taxon>Actinomycetes</taxon>
        <taxon>Micrococcales</taxon>
        <taxon>Dermatophilaceae</taxon>
        <taxon>Candidatus Phosphoribacter</taxon>
    </lineage>
</organism>
<accession>A0A934X380</accession>
<evidence type="ECO:0000313" key="7">
    <source>
        <dbReference type="EMBL" id="MBK6299907.1"/>
    </source>
</evidence>
<evidence type="ECO:0000256" key="3">
    <source>
        <dbReference type="ARBA" id="ARBA00023015"/>
    </source>
</evidence>
<dbReference type="InterPro" id="IPR010985">
    <property type="entry name" value="Ribbon_hlx_hlx"/>
</dbReference>
<dbReference type="GO" id="GO:0006355">
    <property type="term" value="P:regulation of DNA-templated transcription"/>
    <property type="evidence" value="ECO:0007669"/>
    <property type="project" value="InterPro"/>
</dbReference>
<keyword evidence="2" id="KW-1277">Toxin-antitoxin system</keyword>